<dbReference type="Gene3D" id="3.40.50.720">
    <property type="entry name" value="NAD(P)-binding Rossmann-like Domain"/>
    <property type="match status" value="1"/>
</dbReference>
<dbReference type="PANTHER" id="PTHR43267">
    <property type="entry name" value="TRNA THREONYLCARBAMOYLADENOSINE DEHYDRATASE"/>
    <property type="match status" value="1"/>
</dbReference>
<accession>A0A9D1MUF9</accession>
<evidence type="ECO:0000313" key="3">
    <source>
        <dbReference type="Proteomes" id="UP000824125"/>
    </source>
</evidence>
<dbReference type="GO" id="GO:0061504">
    <property type="term" value="P:cyclic threonylcarbamoyladenosine biosynthetic process"/>
    <property type="evidence" value="ECO:0007669"/>
    <property type="project" value="TreeGrafter"/>
</dbReference>
<sequence>MTTDFSRTLTLIGAEAFEKLKGAHIMLFGVGGVGSFAAEAVARAGVGRITLIDSDVVAPSNLNRQLIALHSTIGMAKAEAARRRILDINPNCRVTAVCMYYDENLPLDLHCDYIIDAIDSVPAKLHLLTSATQLGVPVISCMGTGNKVHPEMLQMADISKTSVCPLAKKMRVELRKRGILHLPVVYSQEIPLVKTTPPSSISFVPSAAGLLAASCAVRTIAGLK</sequence>
<dbReference type="SUPFAM" id="SSF69572">
    <property type="entry name" value="Activating enzymes of the ubiquitin-like proteins"/>
    <property type="match status" value="1"/>
</dbReference>
<dbReference type="InterPro" id="IPR045886">
    <property type="entry name" value="ThiF/MoeB/HesA"/>
</dbReference>
<dbReference type="InterPro" id="IPR035985">
    <property type="entry name" value="Ubiquitin-activating_enz"/>
</dbReference>
<evidence type="ECO:0000259" key="1">
    <source>
        <dbReference type="Pfam" id="PF00899"/>
    </source>
</evidence>
<proteinExistence type="predicted"/>
<dbReference type="Pfam" id="PF00899">
    <property type="entry name" value="ThiF"/>
    <property type="match status" value="1"/>
</dbReference>
<dbReference type="EMBL" id="DVNM01000015">
    <property type="protein sequence ID" value="HIU68864.1"/>
    <property type="molecule type" value="Genomic_DNA"/>
</dbReference>
<dbReference type="GO" id="GO:0008641">
    <property type="term" value="F:ubiquitin-like modifier activating enzyme activity"/>
    <property type="evidence" value="ECO:0007669"/>
    <property type="project" value="InterPro"/>
</dbReference>
<organism evidence="2 3">
    <name type="scientific">Candidatus Scybalenecus merdavium</name>
    <dbReference type="NCBI Taxonomy" id="2840939"/>
    <lineage>
        <taxon>Bacteria</taxon>
        <taxon>Bacillati</taxon>
        <taxon>Bacillota</taxon>
        <taxon>Clostridia</taxon>
        <taxon>Eubacteriales</taxon>
        <taxon>Oscillospiraceae</taxon>
        <taxon>Oscillospiraceae incertae sedis</taxon>
        <taxon>Candidatus Scybalenecus</taxon>
    </lineage>
</organism>
<gene>
    <name evidence="2" type="ORF">IAD23_02755</name>
</gene>
<dbReference type="CDD" id="cd00755">
    <property type="entry name" value="YgdL_like"/>
    <property type="match status" value="1"/>
</dbReference>
<feature type="domain" description="THIF-type NAD/FAD binding fold" evidence="1">
    <location>
        <begin position="6"/>
        <end position="222"/>
    </location>
</feature>
<evidence type="ECO:0000313" key="2">
    <source>
        <dbReference type="EMBL" id="HIU68864.1"/>
    </source>
</evidence>
<name>A0A9D1MUF9_9FIRM</name>
<protein>
    <submittedName>
        <fullName evidence="2">tRNA threonylcarbamoyladenosine dehydratase</fullName>
    </submittedName>
</protein>
<reference evidence="2" key="1">
    <citation type="submission" date="2020-10" db="EMBL/GenBank/DDBJ databases">
        <authorList>
            <person name="Gilroy R."/>
        </authorList>
    </citation>
    <scope>NUCLEOTIDE SEQUENCE</scope>
    <source>
        <strain evidence="2">CHK176-6737</strain>
    </source>
</reference>
<dbReference type="Proteomes" id="UP000824125">
    <property type="component" value="Unassembled WGS sequence"/>
</dbReference>
<dbReference type="InterPro" id="IPR000594">
    <property type="entry name" value="ThiF_NAD_FAD-bd"/>
</dbReference>
<reference evidence="2" key="2">
    <citation type="journal article" date="2021" name="PeerJ">
        <title>Extensive microbial diversity within the chicken gut microbiome revealed by metagenomics and culture.</title>
        <authorList>
            <person name="Gilroy R."/>
            <person name="Ravi A."/>
            <person name="Getino M."/>
            <person name="Pursley I."/>
            <person name="Horton D.L."/>
            <person name="Alikhan N.F."/>
            <person name="Baker D."/>
            <person name="Gharbi K."/>
            <person name="Hall N."/>
            <person name="Watson M."/>
            <person name="Adriaenssens E.M."/>
            <person name="Foster-Nyarko E."/>
            <person name="Jarju S."/>
            <person name="Secka A."/>
            <person name="Antonio M."/>
            <person name="Oren A."/>
            <person name="Chaudhuri R.R."/>
            <person name="La Ragione R."/>
            <person name="Hildebrand F."/>
            <person name="Pallen M.J."/>
        </authorList>
    </citation>
    <scope>NUCLEOTIDE SEQUENCE</scope>
    <source>
        <strain evidence="2">CHK176-6737</strain>
    </source>
</reference>
<dbReference type="PANTHER" id="PTHR43267:SF1">
    <property type="entry name" value="TRNA THREONYLCARBAMOYLADENOSINE DEHYDRATASE"/>
    <property type="match status" value="1"/>
</dbReference>
<dbReference type="AlphaFoldDB" id="A0A9D1MUF9"/>
<dbReference type="GO" id="GO:0061503">
    <property type="term" value="F:tRNA threonylcarbamoyladenosine dehydratase"/>
    <property type="evidence" value="ECO:0007669"/>
    <property type="project" value="TreeGrafter"/>
</dbReference>
<comment type="caution">
    <text evidence="2">The sequence shown here is derived from an EMBL/GenBank/DDBJ whole genome shotgun (WGS) entry which is preliminary data.</text>
</comment>